<dbReference type="Proteomes" id="UP001528411">
    <property type="component" value="Unassembled WGS sequence"/>
</dbReference>
<reference evidence="2 3" key="1">
    <citation type="submission" date="2023-01" db="EMBL/GenBank/DDBJ databases">
        <title>Psychrosphaera sp. nov., isolated from marine algae.</title>
        <authorList>
            <person name="Bayburt H."/>
            <person name="Choi B.J."/>
            <person name="Kim J.M."/>
            <person name="Choi D.G."/>
            <person name="Jeon C.O."/>
        </authorList>
    </citation>
    <scope>NUCLEOTIDE SEQUENCE [LARGE SCALE GENOMIC DNA]</scope>
    <source>
        <strain evidence="2 3">G1-22</strain>
    </source>
</reference>
<name>A0ABT5FAM4_9GAMM</name>
<gene>
    <name evidence="2" type="ORF">PN838_00685</name>
</gene>
<evidence type="ECO:0000256" key="1">
    <source>
        <dbReference type="SAM" id="MobiDB-lite"/>
    </source>
</evidence>
<organism evidence="2 3">
    <name type="scientific">Psychrosphaera algicola</name>
    <dbReference type="NCBI Taxonomy" id="3023714"/>
    <lineage>
        <taxon>Bacteria</taxon>
        <taxon>Pseudomonadati</taxon>
        <taxon>Pseudomonadota</taxon>
        <taxon>Gammaproteobacteria</taxon>
        <taxon>Alteromonadales</taxon>
        <taxon>Pseudoalteromonadaceae</taxon>
        <taxon>Psychrosphaera</taxon>
    </lineage>
</organism>
<proteinExistence type="predicted"/>
<keyword evidence="3" id="KW-1185">Reference proteome</keyword>
<comment type="caution">
    <text evidence="2">The sequence shown here is derived from an EMBL/GenBank/DDBJ whole genome shotgun (WGS) entry which is preliminary data.</text>
</comment>
<sequence>MVSSRVVTPGSGVKPVETKVVSMSSSSHRGMEDGSVSYSSSVAVRSWLSSRDGKTKPVDSFFDVYYKCVTLEKEKRSV</sequence>
<dbReference type="RefSeq" id="WP_272179453.1">
    <property type="nucleotide sequence ID" value="NZ_JAQOMS010000002.1"/>
</dbReference>
<feature type="region of interest" description="Disordered" evidence="1">
    <location>
        <begin position="1"/>
        <end position="35"/>
    </location>
</feature>
<dbReference type="EMBL" id="JAQOMS010000002">
    <property type="protein sequence ID" value="MDC2887631.1"/>
    <property type="molecule type" value="Genomic_DNA"/>
</dbReference>
<evidence type="ECO:0000313" key="2">
    <source>
        <dbReference type="EMBL" id="MDC2887631.1"/>
    </source>
</evidence>
<accession>A0ABT5FAM4</accession>
<evidence type="ECO:0000313" key="3">
    <source>
        <dbReference type="Proteomes" id="UP001528411"/>
    </source>
</evidence>
<protein>
    <submittedName>
        <fullName evidence="2">Uncharacterized protein</fullName>
    </submittedName>
</protein>